<protein>
    <submittedName>
        <fullName evidence="1">Uncharacterized protein</fullName>
    </submittedName>
</protein>
<reference evidence="1" key="1">
    <citation type="submission" date="2022-07" db="EMBL/GenBank/DDBJ databases">
        <title>Phylogenomic reconstructions and comparative analyses of Kickxellomycotina fungi.</title>
        <authorList>
            <person name="Reynolds N.K."/>
            <person name="Stajich J.E."/>
            <person name="Barry K."/>
            <person name="Grigoriev I.V."/>
            <person name="Crous P."/>
            <person name="Smith M.E."/>
        </authorList>
    </citation>
    <scope>NUCLEOTIDE SEQUENCE</scope>
    <source>
        <strain evidence="1">NRRL 5244</strain>
    </source>
</reference>
<proteinExistence type="predicted"/>
<name>A0ACC1JAW6_9FUNG</name>
<keyword evidence="2" id="KW-1185">Reference proteome</keyword>
<dbReference type="Proteomes" id="UP001150603">
    <property type="component" value="Unassembled WGS sequence"/>
</dbReference>
<evidence type="ECO:0000313" key="1">
    <source>
        <dbReference type="EMBL" id="KAJ1944493.1"/>
    </source>
</evidence>
<dbReference type="EMBL" id="JANBPW010001446">
    <property type="protein sequence ID" value="KAJ1944493.1"/>
    <property type="molecule type" value="Genomic_DNA"/>
</dbReference>
<accession>A0ACC1JAW6</accession>
<feature type="non-terminal residue" evidence="1">
    <location>
        <position position="200"/>
    </location>
</feature>
<sequence length="200" mass="22272">MKEPPPRHSQYSKYYNDNDDVDYNMKSPLGPIVGFPCRSFAEGPVQGTITAGHPFHVQFDGIATHMGGDCQFAISYDNGTTFAVLWDKLSSCFLDTTAGGYDVPIPDFLPASKHAVFAWTWINGLGSREYYMNCADVRVENYGRQEPLTAHQLLVVNLPGKPVVPEKTGREEDHVITLLKNRPFVTVGKPMDMTKVEAED</sequence>
<comment type="caution">
    <text evidence="1">The sequence shown here is derived from an EMBL/GenBank/DDBJ whole genome shotgun (WGS) entry which is preliminary data.</text>
</comment>
<evidence type="ECO:0000313" key="2">
    <source>
        <dbReference type="Proteomes" id="UP001150603"/>
    </source>
</evidence>
<organism evidence="1 2">
    <name type="scientific">Linderina macrospora</name>
    <dbReference type="NCBI Taxonomy" id="4868"/>
    <lineage>
        <taxon>Eukaryota</taxon>
        <taxon>Fungi</taxon>
        <taxon>Fungi incertae sedis</taxon>
        <taxon>Zoopagomycota</taxon>
        <taxon>Kickxellomycotina</taxon>
        <taxon>Kickxellomycetes</taxon>
        <taxon>Kickxellales</taxon>
        <taxon>Kickxellaceae</taxon>
        <taxon>Linderina</taxon>
    </lineage>
</organism>
<gene>
    <name evidence="1" type="ORF">FBU59_002585</name>
</gene>